<dbReference type="OrthoDB" id="2209589at2759"/>
<dbReference type="GO" id="GO:0008270">
    <property type="term" value="F:zinc ion binding"/>
    <property type="evidence" value="ECO:0007669"/>
    <property type="project" value="UniProtKB-KW"/>
</dbReference>
<dbReference type="PANTHER" id="PTHR47672:SF1">
    <property type="entry name" value="E3 UBIQUITIN-PROTEIN LIGASE SNT2"/>
    <property type="match status" value="1"/>
</dbReference>
<dbReference type="SUPFAM" id="SSF57903">
    <property type="entry name" value="FYVE/PHD zinc finger"/>
    <property type="match status" value="2"/>
</dbReference>
<feature type="compositionally biased region" description="Polar residues" evidence="5">
    <location>
        <begin position="821"/>
        <end position="835"/>
    </location>
</feature>
<dbReference type="InterPro" id="IPR001965">
    <property type="entry name" value="Znf_PHD"/>
</dbReference>
<evidence type="ECO:0000256" key="5">
    <source>
        <dbReference type="SAM" id="MobiDB-lite"/>
    </source>
</evidence>
<dbReference type="CDD" id="cd15489">
    <property type="entry name" value="PHD_SF"/>
    <property type="match status" value="1"/>
</dbReference>
<dbReference type="InterPro" id="IPR029617">
    <property type="entry name" value="Snt2"/>
</dbReference>
<dbReference type="InterPro" id="IPR011011">
    <property type="entry name" value="Znf_FYVE_PHD"/>
</dbReference>
<dbReference type="Proteomes" id="UP000027586">
    <property type="component" value="Unassembled WGS sequence"/>
</dbReference>
<dbReference type="CDD" id="cd15492">
    <property type="entry name" value="PHD_BRPF_JADE_like"/>
    <property type="match status" value="1"/>
</dbReference>
<evidence type="ECO:0000259" key="6">
    <source>
        <dbReference type="PROSITE" id="PS50016"/>
    </source>
</evidence>
<dbReference type="GO" id="GO:0036205">
    <property type="term" value="P:histone catabolic process"/>
    <property type="evidence" value="ECO:0007669"/>
    <property type="project" value="TreeGrafter"/>
</dbReference>
<dbReference type="InterPro" id="IPR019787">
    <property type="entry name" value="Znf_PHD-finger"/>
</dbReference>
<dbReference type="InterPro" id="IPR013083">
    <property type="entry name" value="Znf_RING/FYVE/PHD"/>
</dbReference>
<keyword evidence="1" id="KW-0479">Metal-binding</keyword>
<protein>
    <recommendedName>
        <fullName evidence="6">PHD-type domain-containing protein</fullName>
    </recommendedName>
</protein>
<feature type="compositionally biased region" description="Basic and acidic residues" evidence="5">
    <location>
        <begin position="752"/>
        <end position="761"/>
    </location>
</feature>
<keyword evidence="2 4" id="KW-0863">Zinc-finger</keyword>
<feature type="compositionally biased region" description="Low complexity" evidence="5">
    <location>
        <begin position="960"/>
        <end position="977"/>
    </location>
</feature>
<feature type="compositionally biased region" description="Basic and acidic residues" evidence="5">
    <location>
        <begin position="799"/>
        <end position="809"/>
    </location>
</feature>
<feature type="compositionally biased region" description="Basic and acidic residues" evidence="5">
    <location>
        <begin position="931"/>
        <end position="940"/>
    </location>
</feature>
<feature type="compositionally biased region" description="Low complexity" evidence="5">
    <location>
        <begin position="1133"/>
        <end position="1160"/>
    </location>
</feature>
<evidence type="ECO:0000313" key="7">
    <source>
        <dbReference type="EMBL" id="CDH48518.1"/>
    </source>
</evidence>
<dbReference type="STRING" id="1263082.A0A068REH0"/>
<feature type="compositionally biased region" description="Low complexity" evidence="5">
    <location>
        <begin position="38"/>
        <end position="49"/>
    </location>
</feature>
<feature type="compositionally biased region" description="Basic and acidic residues" evidence="5">
    <location>
        <begin position="1184"/>
        <end position="1196"/>
    </location>
</feature>
<dbReference type="GO" id="GO:0048189">
    <property type="term" value="C:Lid2 complex"/>
    <property type="evidence" value="ECO:0007669"/>
    <property type="project" value="TreeGrafter"/>
</dbReference>
<sequence length="1339" mass="147183">MSNNSSSTFQQHVPNSSNANDTNGMDRQRHRMPPIVVNNLNGSRSSNGSPHASPRPINRPVPSPSILPTTSIPAVGQYLPITTSLPQGMQQVIPLHPPMWGDLLPLFALQRSVGSTSSQSTTRTASVAPSTSPAPAPVTTSKPQSRTPQPQSPTTSSASHQSAMHNEISVTQANETTDNGNIGIPPEQPAPTTNKTSDDHRTTNHQSTPETQASNTSTKNSSSPKQMGLVKGGVRLVVQADGNTLRISKTLGDLGPFFLNCVPLQQVRAKYGLSTIDNMENQHDASAQMNVDNADIDMDVGMENAVNEEDGTITNSATDNVVHEKPYGDVDTSMQENDGGQQQPANSVEEEQQPATSMYQKEPESSMDQQQQQPESSMDQQQQQPENSMDQHDTDMTPVTERRLRDADIDPMDIEAWTNHWKEYDPEYCCICIKHNLSPENKLVYCSNPLCEVVVHQACYGIDEIPSADEPWYCDRCEESRNDLKVVCCAVCPSTRGAFRRLKVPLGGMEWIHVGCAVRLPQAHFGDPKMKKEIELPGYLSDMWQGHCELCSNELSARYGGYTTCAQTSCNARAHPSCATQFYHTRKQRVPSFRCSHHRSLSVTSQLEYNPWELWVNKRDDWLQRHESFGFVHHAWSSVMEPVYCNDRPSPNMIEESSKQFVGIISQHLVGFMKKELRNVDRARSCADRLKRRLCSVRVKASKVCKHVDKVQRRVKRVTFLRDKIRQYSIDIRGFMEMVLLQLDATRSKQKALESEADAKRASSSTQPSRGQKRSLSAESYTTANDQPVSSPITPPTTEIEKKPIDKGKGKGKAVAGNIPKTPQTSADVPSTSDKLPNLQRPLKKRSKIYPTQQPTQKPATTLGKPNKAETTAMEIETSPQPQPQPAAAAATTIDKPTTPEMAFVEVETPLASSSSSPTINEAAKATSEGVEVKKADESTKSSVQQKEAFIEEDIDKSIQETQASMATTTTTTTTATSEEEKQQQKPSIEQPIEPGTKASVPIVIDEPDFDVEMPLAPAVEKPSSPPATTSMVTTEEPASPPPAAVSMTTTTVEKSVSPPPVTTTTVEEQAPSPPATTTTVEKSVSPPPATTTTVEEPASSPPTTTATVEEPVSPPPATTTTVEEPVSPPPATTTTVEEPASSPPATTTTVEEPAKTAAEQPKKDSKQRKASRKRGMKARGAKRQGEAKDTRDSSRKPGSKWWTWVEEYTKELRQREKTRGPLVCKECGQHNIPESTLADLRYNPAELANPSEKPYGYTGTGDHWNPSVFIECIGCKDVYHCGCSAIPVKKYPSKNESFFCEDCLESFEANKTYKRVGYGLDDRVPQGPRRRERINYKE</sequence>
<evidence type="ECO:0000256" key="1">
    <source>
        <dbReference type="ARBA" id="ARBA00022723"/>
    </source>
</evidence>
<dbReference type="PANTHER" id="PTHR47672">
    <property type="entry name" value="E3 UBIQUITIN-PROTEIN LIGASE SNT2"/>
    <property type="match status" value="1"/>
</dbReference>
<feature type="compositionally biased region" description="Low complexity" evidence="5">
    <location>
        <begin position="851"/>
        <end position="862"/>
    </location>
</feature>
<dbReference type="Pfam" id="PF13832">
    <property type="entry name" value="zf-HC5HC2H_2"/>
    <property type="match status" value="1"/>
</dbReference>
<feature type="compositionally biased region" description="Basic residues" evidence="5">
    <location>
        <begin position="1166"/>
        <end position="1183"/>
    </location>
</feature>
<comment type="caution">
    <text evidence="7">The sequence shown here is derived from an EMBL/GenBank/DDBJ whole genome shotgun (WGS) entry which is preliminary data.</text>
</comment>
<keyword evidence="3" id="KW-0862">Zinc</keyword>
<feature type="region of interest" description="Disordered" evidence="5">
    <location>
        <begin position="311"/>
        <end position="407"/>
    </location>
</feature>
<dbReference type="VEuPathDB" id="FungiDB:LCOR_00294.1"/>
<gene>
    <name evidence="7" type="ORF">LCOR_00294.1</name>
</gene>
<feature type="compositionally biased region" description="Basic and acidic residues" evidence="5">
    <location>
        <begin position="389"/>
        <end position="407"/>
    </location>
</feature>
<dbReference type="InterPro" id="IPR019786">
    <property type="entry name" value="Zinc_finger_PHD-type_CS"/>
</dbReference>
<feature type="compositionally biased region" description="Polar residues" evidence="5">
    <location>
        <begin position="911"/>
        <end position="920"/>
    </location>
</feature>
<feature type="domain" description="PHD-type" evidence="6">
    <location>
        <begin position="426"/>
        <end position="480"/>
    </location>
</feature>
<keyword evidence="8" id="KW-1185">Reference proteome</keyword>
<dbReference type="Gene3D" id="3.30.40.10">
    <property type="entry name" value="Zinc/RING finger domain, C3HC4 (zinc finger)"/>
    <property type="match status" value="3"/>
</dbReference>
<evidence type="ECO:0000256" key="4">
    <source>
        <dbReference type="PROSITE-ProRule" id="PRU00146"/>
    </source>
</evidence>
<name>A0A068REH0_9FUNG</name>
<feature type="compositionally biased region" description="Polar residues" evidence="5">
    <location>
        <begin position="168"/>
        <end position="180"/>
    </location>
</feature>
<reference evidence="7" key="1">
    <citation type="submission" date="2013-08" db="EMBL/GenBank/DDBJ databases">
        <title>Gene expansion shapes genome architecture in the human pathogen Lichtheimia corymbifera: an evolutionary genomics analysis in the ancient terrestrial Mucorales (Mucoromycotina).</title>
        <authorList>
            <person name="Schwartze V.U."/>
            <person name="Winter S."/>
            <person name="Shelest E."/>
            <person name="Marcet-Houben M."/>
            <person name="Horn F."/>
            <person name="Wehner S."/>
            <person name="Hoffmann K."/>
            <person name="Riege K."/>
            <person name="Sammeth M."/>
            <person name="Nowrousian M."/>
            <person name="Valiante V."/>
            <person name="Linde J."/>
            <person name="Jacobsen I.D."/>
            <person name="Marz M."/>
            <person name="Brakhage A.A."/>
            <person name="Gabaldon T."/>
            <person name="Bocker S."/>
            <person name="Voigt K."/>
        </authorList>
    </citation>
    <scope>NUCLEOTIDE SEQUENCE [LARGE SCALE GENOMIC DNA]</scope>
    <source>
        <strain evidence="7">FSU 9682</strain>
    </source>
</reference>
<dbReference type="PROSITE" id="PS50016">
    <property type="entry name" value="ZF_PHD_2"/>
    <property type="match status" value="1"/>
</dbReference>
<feature type="compositionally biased region" description="Low complexity" evidence="5">
    <location>
        <begin position="366"/>
        <end position="388"/>
    </location>
</feature>
<dbReference type="CDD" id="cd15571">
    <property type="entry name" value="ePHD"/>
    <property type="match status" value="1"/>
</dbReference>
<evidence type="ECO:0000256" key="3">
    <source>
        <dbReference type="ARBA" id="ARBA00022833"/>
    </source>
</evidence>
<feature type="compositionally biased region" description="Polar residues" evidence="5">
    <location>
        <begin position="762"/>
        <end position="792"/>
    </location>
</feature>
<feature type="region of interest" description="Disordered" evidence="5">
    <location>
        <begin position="115"/>
        <end position="227"/>
    </location>
</feature>
<feature type="compositionally biased region" description="Low complexity" evidence="5">
    <location>
        <begin position="115"/>
        <end position="162"/>
    </location>
</feature>
<dbReference type="EMBL" id="CBTN010000001">
    <property type="protein sequence ID" value="CDH48518.1"/>
    <property type="molecule type" value="Genomic_DNA"/>
</dbReference>
<feature type="region of interest" description="Disordered" evidence="5">
    <location>
        <begin position="1"/>
        <end position="69"/>
    </location>
</feature>
<feature type="compositionally biased region" description="Low complexity" evidence="5">
    <location>
        <begin position="1045"/>
        <end position="1069"/>
    </location>
</feature>
<organism evidence="7 8">
    <name type="scientific">Lichtheimia corymbifera JMRC:FSU:9682</name>
    <dbReference type="NCBI Taxonomy" id="1263082"/>
    <lineage>
        <taxon>Eukaryota</taxon>
        <taxon>Fungi</taxon>
        <taxon>Fungi incertae sedis</taxon>
        <taxon>Mucoromycota</taxon>
        <taxon>Mucoromycotina</taxon>
        <taxon>Mucoromycetes</taxon>
        <taxon>Mucorales</taxon>
        <taxon>Lichtheimiaceae</taxon>
        <taxon>Lichtheimia</taxon>
    </lineage>
</organism>
<feature type="compositionally biased region" description="Polar residues" evidence="5">
    <location>
        <begin position="332"/>
        <end position="346"/>
    </location>
</feature>
<feature type="compositionally biased region" description="Low complexity" evidence="5">
    <location>
        <begin position="1091"/>
        <end position="1112"/>
    </location>
</feature>
<proteinExistence type="predicted"/>
<feature type="compositionally biased region" description="Polar residues" evidence="5">
    <location>
        <begin position="204"/>
        <end position="213"/>
    </location>
</feature>
<feature type="region of interest" description="Disordered" evidence="5">
    <location>
        <begin position="752"/>
        <end position="1199"/>
    </location>
</feature>
<dbReference type="SMART" id="SM00249">
    <property type="entry name" value="PHD"/>
    <property type="match status" value="3"/>
</dbReference>
<feature type="compositionally biased region" description="Low complexity" evidence="5">
    <location>
        <begin position="214"/>
        <end position="225"/>
    </location>
</feature>
<dbReference type="PROSITE" id="PS01359">
    <property type="entry name" value="ZF_PHD_1"/>
    <property type="match status" value="1"/>
</dbReference>
<feature type="compositionally biased region" description="Polar residues" evidence="5">
    <location>
        <begin position="1"/>
        <end position="25"/>
    </location>
</feature>
<evidence type="ECO:0000256" key="2">
    <source>
        <dbReference type="ARBA" id="ARBA00022771"/>
    </source>
</evidence>
<dbReference type="Pfam" id="PF13831">
    <property type="entry name" value="PHD_2"/>
    <property type="match status" value="1"/>
</dbReference>
<evidence type="ECO:0000313" key="8">
    <source>
        <dbReference type="Proteomes" id="UP000027586"/>
    </source>
</evidence>
<dbReference type="GO" id="GO:0004842">
    <property type="term" value="F:ubiquitin-protein transferase activity"/>
    <property type="evidence" value="ECO:0007669"/>
    <property type="project" value="TreeGrafter"/>
</dbReference>
<accession>A0A068REH0</accession>